<feature type="coiled-coil region" evidence="8">
    <location>
        <begin position="248"/>
        <end position="282"/>
    </location>
</feature>
<feature type="domain" description="Polysaccharide chain length determinant N-terminal" evidence="11">
    <location>
        <begin position="20"/>
        <end position="111"/>
    </location>
</feature>
<evidence type="ECO:0000256" key="7">
    <source>
        <dbReference type="ARBA" id="ARBA00023136"/>
    </source>
</evidence>
<feature type="domain" description="CobQ/CobB/MinD/ParA nucleotide binding" evidence="10">
    <location>
        <begin position="562"/>
        <end position="717"/>
    </location>
</feature>
<dbReference type="SUPFAM" id="SSF52540">
    <property type="entry name" value="P-loop containing nucleoside triphosphate hydrolases"/>
    <property type="match status" value="1"/>
</dbReference>
<dbReference type="Proteomes" id="UP001156140">
    <property type="component" value="Unassembled WGS sequence"/>
</dbReference>
<sequence>MLDRTGYPEAMAPQPSDLKTIDLTRVISLIRRQAWVLAICMVFALALAAFYLALAPRSYFSAGQILIDRNLEQVTGEAGTTATGSSTDLEAQVLNQVEVLRSSRVAKAVANAENLMTDQEFLNPPPSFTQRVKSLVGMGPPARADTLQATLDEVVGMLRSNVQVDRMGRSSIIRVGYEAATPELAQRIARAYAEALLQDQLNAELEATSAAADWLQQRLAEIGESQRQASLAIEKYRQETGLTVGQDRELTTQRINTLSNQLAEAQAESARLRALSAQLKAVVAAGPDSASNYVSLLGGPQADPAEIAALRTQVATLTSRITDVEARYGADHPQLANLKAEKTALDSRIFALLQNLDEQYRTQFTIAQQQEASLRADIDAEGHSAGAISQEQVRLNELQQRSDALRALYNSYLTRYEEAVQRQSFPIPSVRIVTEALLPEDPSSPRTLVIIAAAIIAGSFMGAVLGMLNELRERGFRTGAQIRQQLGLRFLGYVPRLQLPQGKSPDEQRRNVRAMVRAAVTPHMGRRWGAPFVETLKATRLVLQPAADRGTVVLGILSVLPGEGKSTVALSLAEMLTAIGSRVLLIDADEGTGRRSGLPVRLMPSEMGDWREVAASDPETGLVLLSANATQAGAGDLSSVAMQKVLAEARGQFDYVIMDLPALGPVIDAFTVLPFTDASILVTEWGRTPRRLLRNMLEHEPELAAHIMGVILNKVDLGALPRFTEMGGLERFAYRGETRRIEHREKAAP</sequence>
<gene>
    <name evidence="12" type="ORF">ML536_20715</name>
</gene>
<evidence type="ECO:0000256" key="2">
    <source>
        <dbReference type="ARBA" id="ARBA00022475"/>
    </source>
</evidence>
<dbReference type="RefSeq" id="WP_281737198.1">
    <property type="nucleotide sequence ID" value="NZ_JAKETQ010000004.1"/>
</dbReference>
<comment type="caution">
    <text evidence="12">The sequence shown here is derived from an EMBL/GenBank/DDBJ whole genome shotgun (WGS) entry which is preliminary data.</text>
</comment>
<evidence type="ECO:0000256" key="8">
    <source>
        <dbReference type="SAM" id="Coils"/>
    </source>
</evidence>
<organism evidence="12 13">
    <name type="scientific">Paradevosia shaoguanensis</name>
    <dbReference type="NCBI Taxonomy" id="1335043"/>
    <lineage>
        <taxon>Bacteria</taxon>
        <taxon>Pseudomonadati</taxon>
        <taxon>Pseudomonadota</taxon>
        <taxon>Alphaproteobacteria</taxon>
        <taxon>Hyphomicrobiales</taxon>
        <taxon>Devosiaceae</taxon>
        <taxon>Paradevosia</taxon>
    </lineage>
</organism>
<protein>
    <submittedName>
        <fullName evidence="12">Wzz/FepE/Etk N-terminal domain-containing protein</fullName>
    </submittedName>
</protein>
<dbReference type="PANTHER" id="PTHR32309">
    <property type="entry name" value="TYROSINE-PROTEIN KINASE"/>
    <property type="match status" value="1"/>
</dbReference>
<dbReference type="InterPro" id="IPR027417">
    <property type="entry name" value="P-loop_NTPase"/>
</dbReference>
<comment type="subcellular location">
    <subcellularLocation>
        <location evidence="1">Cell membrane</location>
        <topology evidence="1">Multi-pass membrane protein</topology>
    </subcellularLocation>
</comment>
<feature type="transmembrane region" description="Helical" evidence="9">
    <location>
        <begin position="34"/>
        <end position="54"/>
    </location>
</feature>
<dbReference type="Pfam" id="PF01656">
    <property type="entry name" value="CbiA"/>
    <property type="match status" value="1"/>
</dbReference>
<dbReference type="GO" id="GO:0005886">
    <property type="term" value="C:plasma membrane"/>
    <property type="evidence" value="ECO:0007669"/>
    <property type="project" value="UniProtKB-SubCell"/>
</dbReference>
<evidence type="ECO:0000256" key="5">
    <source>
        <dbReference type="ARBA" id="ARBA00022840"/>
    </source>
</evidence>
<keyword evidence="3 9" id="KW-0812">Transmembrane</keyword>
<dbReference type="Gene3D" id="3.40.50.300">
    <property type="entry name" value="P-loop containing nucleotide triphosphate hydrolases"/>
    <property type="match status" value="1"/>
</dbReference>
<evidence type="ECO:0000256" key="3">
    <source>
        <dbReference type="ARBA" id="ARBA00022692"/>
    </source>
</evidence>
<evidence type="ECO:0000259" key="11">
    <source>
        <dbReference type="Pfam" id="PF02706"/>
    </source>
</evidence>
<keyword evidence="7 9" id="KW-0472">Membrane</keyword>
<keyword evidence="8" id="KW-0175">Coiled coil</keyword>
<dbReference type="Pfam" id="PF02706">
    <property type="entry name" value="Wzz"/>
    <property type="match status" value="1"/>
</dbReference>
<keyword evidence="5" id="KW-0067">ATP-binding</keyword>
<evidence type="ECO:0000256" key="9">
    <source>
        <dbReference type="SAM" id="Phobius"/>
    </source>
</evidence>
<dbReference type="PANTHER" id="PTHR32309:SF13">
    <property type="entry name" value="FERRIC ENTEROBACTIN TRANSPORT PROTEIN FEPE"/>
    <property type="match status" value="1"/>
</dbReference>
<dbReference type="EMBL" id="JALAZD010000004">
    <property type="protein sequence ID" value="MCI0129263.1"/>
    <property type="molecule type" value="Genomic_DNA"/>
</dbReference>
<evidence type="ECO:0000256" key="1">
    <source>
        <dbReference type="ARBA" id="ARBA00004651"/>
    </source>
</evidence>
<keyword evidence="4" id="KW-0547">Nucleotide-binding</keyword>
<accession>A0AA41QRJ9</accession>
<dbReference type="CDD" id="cd05387">
    <property type="entry name" value="BY-kinase"/>
    <property type="match status" value="1"/>
</dbReference>
<feature type="coiled-coil region" evidence="8">
    <location>
        <begin position="388"/>
        <end position="415"/>
    </location>
</feature>
<keyword evidence="2" id="KW-1003">Cell membrane</keyword>
<evidence type="ECO:0000259" key="10">
    <source>
        <dbReference type="Pfam" id="PF01656"/>
    </source>
</evidence>
<evidence type="ECO:0000313" key="12">
    <source>
        <dbReference type="EMBL" id="MCI0129263.1"/>
    </source>
</evidence>
<dbReference type="InterPro" id="IPR002586">
    <property type="entry name" value="CobQ/CobB/MinD/ParA_Nub-bd_dom"/>
</dbReference>
<dbReference type="GO" id="GO:0004713">
    <property type="term" value="F:protein tyrosine kinase activity"/>
    <property type="evidence" value="ECO:0007669"/>
    <property type="project" value="TreeGrafter"/>
</dbReference>
<dbReference type="InterPro" id="IPR003856">
    <property type="entry name" value="LPS_length_determ_N"/>
</dbReference>
<evidence type="ECO:0000256" key="4">
    <source>
        <dbReference type="ARBA" id="ARBA00022741"/>
    </source>
</evidence>
<proteinExistence type="predicted"/>
<name>A0AA41QRJ9_9HYPH</name>
<evidence type="ECO:0000313" key="13">
    <source>
        <dbReference type="Proteomes" id="UP001156140"/>
    </source>
</evidence>
<dbReference type="InterPro" id="IPR050445">
    <property type="entry name" value="Bact_polysacc_biosynth/exp"/>
</dbReference>
<keyword evidence="13" id="KW-1185">Reference proteome</keyword>
<evidence type="ECO:0000256" key="6">
    <source>
        <dbReference type="ARBA" id="ARBA00022989"/>
    </source>
</evidence>
<dbReference type="AlphaFoldDB" id="A0AA41QRJ9"/>
<feature type="transmembrane region" description="Helical" evidence="9">
    <location>
        <begin position="448"/>
        <end position="468"/>
    </location>
</feature>
<reference evidence="12" key="1">
    <citation type="submission" date="2022-03" db="EMBL/GenBank/DDBJ databases">
        <title>The complete genome sequence of a Methyloterrigena soli.</title>
        <authorList>
            <person name="Zi Z."/>
        </authorList>
    </citation>
    <scope>NUCLEOTIDE SEQUENCE</scope>
    <source>
        <strain evidence="12">M48</strain>
    </source>
</reference>
<dbReference type="InterPro" id="IPR005702">
    <property type="entry name" value="Wzc-like_C"/>
</dbReference>
<keyword evidence="6 9" id="KW-1133">Transmembrane helix</keyword>